<evidence type="ECO:0000256" key="1">
    <source>
        <dbReference type="SAM" id="Phobius"/>
    </source>
</evidence>
<dbReference type="Proteomes" id="UP000078459">
    <property type="component" value="Unassembled WGS sequence"/>
</dbReference>
<gene>
    <name evidence="3" type="ORF">A5893_06200</name>
</gene>
<protein>
    <recommendedName>
        <fullName evidence="2">EamA domain-containing protein</fullName>
    </recommendedName>
</protein>
<comment type="caution">
    <text evidence="3">The sequence shown here is derived from an EMBL/GenBank/DDBJ whole genome shotgun (WGS) entry which is preliminary data.</text>
</comment>
<dbReference type="PANTHER" id="PTHR22911">
    <property type="entry name" value="ACYL-MALONYL CONDENSING ENZYME-RELATED"/>
    <property type="match status" value="1"/>
</dbReference>
<reference evidence="3 4" key="2">
    <citation type="submission" date="2016-06" db="EMBL/GenBank/DDBJ databases">
        <title>Pedobacter psychrophilus sp. nov., isolated from Antarctic fragmentary rock.</title>
        <authorList>
            <person name="Svec P."/>
        </authorList>
    </citation>
    <scope>NUCLEOTIDE SEQUENCE [LARGE SCALE GENOMIC DNA]</scope>
    <source>
        <strain evidence="3 4">CCM 8644</strain>
    </source>
</reference>
<feature type="domain" description="EamA" evidence="2">
    <location>
        <begin position="1"/>
        <end position="136"/>
    </location>
</feature>
<keyword evidence="1" id="KW-0812">Transmembrane</keyword>
<evidence type="ECO:0000313" key="3">
    <source>
        <dbReference type="EMBL" id="OAQ40537.1"/>
    </source>
</evidence>
<sequence length="142" mass="15384">MWVIWALLAAVCAGLTIVLTKAGLKNVDSNLAFAIQAVFIICITWGFVAFQNLFSEIKEIDNKAWMLLIGAGITTTLATMFSYKALSMGPASYVMTIERLALVFAIILSVIFLKEKLTWQLVVGASIMVAGAVLIAFSESKS</sequence>
<dbReference type="STRING" id="1826909.A5893_06200"/>
<dbReference type="PANTHER" id="PTHR22911:SF137">
    <property type="entry name" value="SOLUTE CARRIER FAMILY 35 MEMBER G2-RELATED"/>
    <property type="match status" value="1"/>
</dbReference>
<dbReference type="EMBL" id="LWHJ01000022">
    <property type="protein sequence ID" value="OAQ40537.1"/>
    <property type="molecule type" value="Genomic_DNA"/>
</dbReference>
<feature type="transmembrane region" description="Helical" evidence="1">
    <location>
        <begin position="65"/>
        <end position="86"/>
    </location>
</feature>
<reference evidence="3 4" key="1">
    <citation type="submission" date="2016-04" db="EMBL/GenBank/DDBJ databases">
        <authorList>
            <person name="Evans L.H."/>
            <person name="Alamgir A."/>
            <person name="Owens N."/>
            <person name="Weber N.D."/>
            <person name="Virtaneva K."/>
            <person name="Barbian K."/>
            <person name="Babar A."/>
            <person name="Rosenke K."/>
        </authorList>
    </citation>
    <scope>NUCLEOTIDE SEQUENCE [LARGE SCALE GENOMIC DNA]</scope>
    <source>
        <strain evidence="3 4">CCM 8644</strain>
    </source>
</reference>
<dbReference type="Gene3D" id="1.10.3730.20">
    <property type="match status" value="1"/>
</dbReference>
<dbReference type="AlphaFoldDB" id="A0A179DHI8"/>
<dbReference type="OrthoDB" id="9806718at2"/>
<name>A0A179DHI8_9SPHI</name>
<keyword evidence="1" id="KW-1133">Transmembrane helix</keyword>
<evidence type="ECO:0000259" key="2">
    <source>
        <dbReference type="Pfam" id="PF00892"/>
    </source>
</evidence>
<dbReference type="InterPro" id="IPR037185">
    <property type="entry name" value="EmrE-like"/>
</dbReference>
<keyword evidence="4" id="KW-1185">Reference proteome</keyword>
<feature type="transmembrane region" description="Helical" evidence="1">
    <location>
        <begin position="30"/>
        <end position="53"/>
    </location>
</feature>
<dbReference type="RefSeq" id="WP_068821773.1">
    <property type="nucleotide sequence ID" value="NZ_LWHJ01000022.1"/>
</dbReference>
<dbReference type="GO" id="GO:0016020">
    <property type="term" value="C:membrane"/>
    <property type="evidence" value="ECO:0007669"/>
    <property type="project" value="InterPro"/>
</dbReference>
<dbReference type="Pfam" id="PF00892">
    <property type="entry name" value="EamA"/>
    <property type="match status" value="1"/>
</dbReference>
<dbReference type="InterPro" id="IPR000620">
    <property type="entry name" value="EamA_dom"/>
</dbReference>
<feature type="transmembrane region" description="Helical" evidence="1">
    <location>
        <begin position="119"/>
        <end position="137"/>
    </location>
</feature>
<feature type="transmembrane region" description="Helical" evidence="1">
    <location>
        <begin position="92"/>
        <end position="112"/>
    </location>
</feature>
<proteinExistence type="predicted"/>
<keyword evidence="1" id="KW-0472">Membrane</keyword>
<accession>A0A179DHI8</accession>
<dbReference type="SUPFAM" id="SSF103481">
    <property type="entry name" value="Multidrug resistance efflux transporter EmrE"/>
    <property type="match status" value="1"/>
</dbReference>
<organism evidence="3 4">
    <name type="scientific">Pedobacter psychrophilus</name>
    <dbReference type="NCBI Taxonomy" id="1826909"/>
    <lineage>
        <taxon>Bacteria</taxon>
        <taxon>Pseudomonadati</taxon>
        <taxon>Bacteroidota</taxon>
        <taxon>Sphingobacteriia</taxon>
        <taxon>Sphingobacteriales</taxon>
        <taxon>Sphingobacteriaceae</taxon>
        <taxon>Pedobacter</taxon>
    </lineage>
</organism>
<evidence type="ECO:0000313" key="4">
    <source>
        <dbReference type="Proteomes" id="UP000078459"/>
    </source>
</evidence>